<comment type="similarity">
    <text evidence="2">Belongs to the major facilitator superfamily. Sugar transporter (TC 2.A.1.1) family.</text>
</comment>
<dbReference type="CDD" id="cd17316">
    <property type="entry name" value="MFS_SV2_like"/>
    <property type="match status" value="1"/>
</dbReference>
<dbReference type="PANTHER" id="PTHR23511">
    <property type="entry name" value="SYNAPTIC VESICLE GLYCOPROTEIN 2"/>
    <property type="match status" value="1"/>
</dbReference>
<feature type="domain" description="Major facilitator superfamily (MFS) profile" evidence="8">
    <location>
        <begin position="20"/>
        <end position="451"/>
    </location>
</feature>
<dbReference type="Pfam" id="PF00083">
    <property type="entry name" value="Sugar_tr"/>
    <property type="match status" value="1"/>
</dbReference>
<feature type="transmembrane region" description="Helical" evidence="7">
    <location>
        <begin position="20"/>
        <end position="44"/>
    </location>
</feature>
<evidence type="ECO:0000259" key="8">
    <source>
        <dbReference type="PROSITE" id="PS50850"/>
    </source>
</evidence>
<dbReference type="Proteomes" id="UP000826462">
    <property type="component" value="Chromosome 1"/>
</dbReference>
<feature type="transmembrane region" description="Helical" evidence="7">
    <location>
        <begin position="144"/>
        <end position="167"/>
    </location>
</feature>
<evidence type="ECO:0000256" key="7">
    <source>
        <dbReference type="SAM" id="Phobius"/>
    </source>
</evidence>
<feature type="transmembrane region" description="Helical" evidence="7">
    <location>
        <begin position="310"/>
        <end position="331"/>
    </location>
</feature>
<feature type="transmembrane region" description="Helical" evidence="7">
    <location>
        <begin position="173"/>
        <end position="191"/>
    </location>
</feature>
<evidence type="ECO:0000256" key="2">
    <source>
        <dbReference type="ARBA" id="ARBA00010992"/>
    </source>
</evidence>
<evidence type="ECO:0000256" key="6">
    <source>
        <dbReference type="ARBA" id="ARBA00023136"/>
    </source>
</evidence>
<dbReference type="RefSeq" id="WP_219798669.1">
    <property type="nucleotide sequence ID" value="NZ_CP080095.1"/>
</dbReference>
<proteinExistence type="inferred from homology"/>
<evidence type="ECO:0000313" key="9">
    <source>
        <dbReference type="EMBL" id="QYD69302.1"/>
    </source>
</evidence>
<dbReference type="InterPro" id="IPR005829">
    <property type="entry name" value="Sugar_transporter_CS"/>
</dbReference>
<sequence>MSTVAARLERLPISGFHRKLLVIGGLGYLFDGLDSSSLAFLLPIVSKLWQLSSAQTGLVASSTYIGYFFGAFLSGVAADVIGRRRIMMSALSIYCLASFASGLVDDWHAFFALRMVAGFGSGAEAVVIAPFLAEFVPRRYRGVFCGALVGFMSFGYLTSSVLGFAVVRNFADGWRYVAMLTAVPVVMLLWWRRSLPESPRWLESRGRLREADEIVTSVEDSFIKRGMTLAPVRQVVLDGPPSPGRRMHGARDVRRGGAWRNIAELWSTRLAGVTAISWAMWFSVAFAYYSFFAWIPSLLVKQGFTITQSFGYSIAIYASQIPGYFSAAFLNERIGRKAVVSSYMLLGAVAAICLALSSAELEIMAAGMCLSFFMNGAFAGVYAYTPEIFPTAVRTTGVGSSSSFGRIGSVSAPILVGFVYPAFGFIGVFGMTTMVLVVGASIVFFLGIETRNRSLEDIEKHELAARLDIEALRGSRRIHG</sequence>
<organism evidence="9 10">
    <name type="scientific">Paraburkholderia edwinii</name>
    <dbReference type="NCBI Taxonomy" id="2861782"/>
    <lineage>
        <taxon>Bacteria</taxon>
        <taxon>Pseudomonadati</taxon>
        <taxon>Pseudomonadota</taxon>
        <taxon>Betaproteobacteria</taxon>
        <taxon>Burkholderiales</taxon>
        <taxon>Burkholderiaceae</taxon>
        <taxon>Paraburkholderia</taxon>
    </lineage>
</organism>
<dbReference type="InterPro" id="IPR036259">
    <property type="entry name" value="MFS_trans_sf"/>
</dbReference>
<keyword evidence="4 7" id="KW-0812">Transmembrane</keyword>
<dbReference type="InterPro" id="IPR020846">
    <property type="entry name" value="MFS_dom"/>
</dbReference>
<feature type="transmembrane region" description="Helical" evidence="7">
    <location>
        <begin position="338"/>
        <end position="357"/>
    </location>
</feature>
<dbReference type="EMBL" id="CP080095">
    <property type="protein sequence ID" value="QYD69302.1"/>
    <property type="molecule type" value="Genomic_DNA"/>
</dbReference>
<accession>A0ABX8UJV2</accession>
<feature type="transmembrane region" description="Helical" evidence="7">
    <location>
        <begin position="429"/>
        <end position="448"/>
    </location>
</feature>
<feature type="transmembrane region" description="Helical" evidence="7">
    <location>
        <begin position="270"/>
        <end position="290"/>
    </location>
</feature>
<keyword evidence="10" id="KW-1185">Reference proteome</keyword>
<feature type="transmembrane region" description="Helical" evidence="7">
    <location>
        <begin position="64"/>
        <end position="81"/>
    </location>
</feature>
<keyword evidence="5 7" id="KW-1133">Transmembrane helix</keyword>
<dbReference type="PROSITE" id="PS50850">
    <property type="entry name" value="MFS"/>
    <property type="match status" value="1"/>
</dbReference>
<feature type="transmembrane region" description="Helical" evidence="7">
    <location>
        <begin position="110"/>
        <end position="132"/>
    </location>
</feature>
<evidence type="ECO:0000256" key="1">
    <source>
        <dbReference type="ARBA" id="ARBA00004141"/>
    </source>
</evidence>
<comment type="subcellular location">
    <subcellularLocation>
        <location evidence="1">Membrane</location>
        <topology evidence="1">Multi-pass membrane protein</topology>
    </subcellularLocation>
</comment>
<evidence type="ECO:0000313" key="10">
    <source>
        <dbReference type="Proteomes" id="UP000826462"/>
    </source>
</evidence>
<protein>
    <submittedName>
        <fullName evidence="9">MFS transporter</fullName>
    </submittedName>
</protein>
<dbReference type="PANTHER" id="PTHR23511:SF34">
    <property type="entry name" value="SYNAPTIC VESICLE GLYCOPROTEIN 2"/>
    <property type="match status" value="1"/>
</dbReference>
<evidence type="ECO:0000256" key="3">
    <source>
        <dbReference type="ARBA" id="ARBA00022448"/>
    </source>
</evidence>
<evidence type="ECO:0000256" key="5">
    <source>
        <dbReference type="ARBA" id="ARBA00022989"/>
    </source>
</evidence>
<reference evidence="9 10" key="1">
    <citation type="submission" date="2021-07" db="EMBL/GenBank/DDBJ databases">
        <title>Paraburkholderia edwinii protects Aspergillus sp. from phenazines by acting as a toxin sponge.</title>
        <authorList>
            <person name="Dahlstrom K.M."/>
            <person name="Newman D.K."/>
        </authorList>
    </citation>
    <scope>NUCLEOTIDE SEQUENCE [LARGE SCALE GENOMIC DNA]</scope>
    <source>
        <strain evidence="9 10">Pe01</strain>
    </source>
</reference>
<name>A0ABX8UJV2_9BURK</name>
<dbReference type="PROSITE" id="PS00217">
    <property type="entry name" value="SUGAR_TRANSPORT_2"/>
    <property type="match status" value="1"/>
</dbReference>
<dbReference type="InterPro" id="IPR005828">
    <property type="entry name" value="MFS_sugar_transport-like"/>
</dbReference>
<dbReference type="PROSITE" id="PS00216">
    <property type="entry name" value="SUGAR_TRANSPORT_1"/>
    <property type="match status" value="1"/>
</dbReference>
<keyword evidence="3" id="KW-0813">Transport</keyword>
<feature type="transmembrane region" description="Helical" evidence="7">
    <location>
        <begin position="363"/>
        <end position="384"/>
    </location>
</feature>
<evidence type="ECO:0000256" key="4">
    <source>
        <dbReference type="ARBA" id="ARBA00022692"/>
    </source>
</evidence>
<dbReference type="SUPFAM" id="SSF103473">
    <property type="entry name" value="MFS general substrate transporter"/>
    <property type="match status" value="1"/>
</dbReference>
<dbReference type="Gene3D" id="1.20.1250.20">
    <property type="entry name" value="MFS general substrate transporter like domains"/>
    <property type="match status" value="1"/>
</dbReference>
<gene>
    <name evidence="9" type="ORF">KZJ38_02645</name>
</gene>
<keyword evidence="6 7" id="KW-0472">Membrane</keyword>
<feature type="transmembrane region" description="Helical" evidence="7">
    <location>
        <begin position="86"/>
        <end position="104"/>
    </location>
</feature>
<feature type="transmembrane region" description="Helical" evidence="7">
    <location>
        <begin position="404"/>
        <end position="423"/>
    </location>
</feature>